<keyword evidence="2" id="KW-1003">Cell membrane</keyword>
<dbReference type="Pfam" id="PF04024">
    <property type="entry name" value="PspC"/>
    <property type="match status" value="1"/>
</dbReference>
<evidence type="ECO:0000313" key="9">
    <source>
        <dbReference type="EMBL" id="SNV39884.1"/>
    </source>
</evidence>
<dbReference type="eggNOG" id="COG1983">
    <property type="taxonomic scope" value="Bacteria"/>
</dbReference>
<feature type="compositionally biased region" description="Polar residues" evidence="6">
    <location>
        <begin position="65"/>
        <end position="80"/>
    </location>
</feature>
<protein>
    <submittedName>
        <fullName evidence="9">DNA-binding transcriptional activator PspC</fullName>
    </submittedName>
</protein>
<evidence type="ECO:0000256" key="1">
    <source>
        <dbReference type="ARBA" id="ARBA00004162"/>
    </source>
</evidence>
<dbReference type="GO" id="GO:0003677">
    <property type="term" value="F:DNA binding"/>
    <property type="evidence" value="ECO:0007669"/>
    <property type="project" value="UniProtKB-KW"/>
</dbReference>
<reference evidence="9 10" key="1">
    <citation type="submission" date="2017-06" db="EMBL/GenBank/DDBJ databases">
        <authorList>
            <consortium name="Pathogen Informatics"/>
        </authorList>
    </citation>
    <scope>NUCLEOTIDE SEQUENCE [LARGE SCALE GENOMIC DNA]</scope>
    <source>
        <strain evidence="9 10">NCTC11865</strain>
    </source>
</reference>
<dbReference type="KEGG" id="cgrn:4412665_01832"/>
<keyword evidence="4 7" id="KW-1133">Transmembrane helix</keyword>
<comment type="subcellular location">
    <subcellularLocation>
        <location evidence="1">Cell membrane</location>
        <topology evidence="1">Single-pass membrane protein</topology>
    </subcellularLocation>
</comment>
<dbReference type="Proteomes" id="UP000215332">
    <property type="component" value="Chromosome 1"/>
</dbReference>
<keyword evidence="3 7" id="KW-0812">Transmembrane</keyword>
<dbReference type="InterPro" id="IPR052027">
    <property type="entry name" value="PspC"/>
</dbReference>
<dbReference type="AlphaFoldDB" id="A0A239X1Q5"/>
<feature type="transmembrane region" description="Helical" evidence="7">
    <location>
        <begin position="33"/>
        <end position="55"/>
    </location>
</feature>
<dbReference type="GO" id="GO:0005886">
    <property type="term" value="C:plasma membrane"/>
    <property type="evidence" value="ECO:0007669"/>
    <property type="project" value="UniProtKB-SubCell"/>
</dbReference>
<feature type="region of interest" description="Disordered" evidence="6">
    <location>
        <begin position="65"/>
        <end position="90"/>
    </location>
</feature>
<dbReference type="EMBL" id="LT906441">
    <property type="protein sequence ID" value="SNV39884.1"/>
    <property type="molecule type" value="Genomic_DNA"/>
</dbReference>
<gene>
    <name evidence="9" type="ORF">SAMEA4412665_01832</name>
</gene>
<evidence type="ECO:0000256" key="5">
    <source>
        <dbReference type="ARBA" id="ARBA00023136"/>
    </source>
</evidence>
<evidence type="ECO:0000256" key="4">
    <source>
        <dbReference type="ARBA" id="ARBA00022989"/>
    </source>
</evidence>
<sequence>MSKLVRNTSNKMVGGVCAGIADTYGYDVTLVRIITAALVLFAGAGPILYLIAWMIMPSDENMPPRNQWNNQQWSNGTANPNVFDPYQDHR</sequence>
<evidence type="ECO:0000313" key="10">
    <source>
        <dbReference type="Proteomes" id="UP000215332"/>
    </source>
</evidence>
<evidence type="ECO:0000256" key="7">
    <source>
        <dbReference type="SAM" id="Phobius"/>
    </source>
</evidence>
<name>A0A239X1Q5_9ACTN</name>
<accession>A0A239X1Q5</accession>
<evidence type="ECO:0000256" key="2">
    <source>
        <dbReference type="ARBA" id="ARBA00022475"/>
    </source>
</evidence>
<keyword evidence="9" id="KW-0238">DNA-binding</keyword>
<dbReference type="PANTHER" id="PTHR33885">
    <property type="entry name" value="PHAGE SHOCK PROTEIN C"/>
    <property type="match status" value="1"/>
</dbReference>
<feature type="domain" description="Phage shock protein PspC N-terminal" evidence="8">
    <location>
        <begin position="3"/>
        <end position="58"/>
    </location>
</feature>
<dbReference type="PANTHER" id="PTHR33885:SF3">
    <property type="entry name" value="PHAGE SHOCK PROTEIN C"/>
    <property type="match status" value="1"/>
</dbReference>
<evidence type="ECO:0000259" key="8">
    <source>
        <dbReference type="Pfam" id="PF04024"/>
    </source>
</evidence>
<dbReference type="RefSeq" id="WP_021104255.1">
    <property type="nucleotide sequence ID" value="NZ_JAWFFS010000011.1"/>
</dbReference>
<evidence type="ECO:0000256" key="3">
    <source>
        <dbReference type="ARBA" id="ARBA00022692"/>
    </source>
</evidence>
<dbReference type="InterPro" id="IPR007168">
    <property type="entry name" value="Phageshock_PspC_N"/>
</dbReference>
<organism evidence="9 10">
    <name type="scientific">Cutibacterium granulosum</name>
    <dbReference type="NCBI Taxonomy" id="33011"/>
    <lineage>
        <taxon>Bacteria</taxon>
        <taxon>Bacillati</taxon>
        <taxon>Actinomycetota</taxon>
        <taxon>Actinomycetes</taxon>
        <taxon>Propionibacteriales</taxon>
        <taxon>Propionibacteriaceae</taxon>
        <taxon>Cutibacterium</taxon>
    </lineage>
</organism>
<evidence type="ECO:0000256" key="6">
    <source>
        <dbReference type="SAM" id="MobiDB-lite"/>
    </source>
</evidence>
<proteinExistence type="predicted"/>
<keyword evidence="5 7" id="KW-0472">Membrane</keyword>